<keyword evidence="2" id="KW-1185">Reference proteome</keyword>
<proteinExistence type="predicted"/>
<evidence type="ECO:0008006" key="3">
    <source>
        <dbReference type="Google" id="ProtNLM"/>
    </source>
</evidence>
<dbReference type="Gene3D" id="2.60.40.640">
    <property type="match status" value="1"/>
</dbReference>
<gene>
    <name evidence="1" type="ORF">PYCCODRAFT_1449927</name>
</gene>
<dbReference type="Proteomes" id="UP000193067">
    <property type="component" value="Unassembled WGS sequence"/>
</dbReference>
<name>A0A1Y2J2V5_TRAC3</name>
<dbReference type="AlphaFoldDB" id="A0A1Y2J2V5"/>
<sequence>MEDEYIGRVAAATAPPEAYPSELPVYTRSSSTEWDVPPAEQTHRFSLTSKKSQSPWLNVTVMSRAKSATDQPTFYQNAPIVGSVELNLDKETPVDEVSIAVSALAGPIEGCVHLVAQRLSMSMLYGRLSIFSHSASNFLSTVKTLYSAAESHADVDSPSMFSAKRGRLQGKQTWPFSLRLPKGVSILSSITDDGTAERENYRLPATFSDERAKVNIEYLLVARVSRGGFKGTSKLTIPITYIPLARPCRPTISRQLAYHESGPLPGPDRDPDGWKAIPPILQHGMLFKTIPVVAECTLHVSRPLSYTRGGLIHLLLSIHSVNDQFLDLIAPQSIQFQLVQHLTFGSPPQETRFSKRLSAQMTVKRIERATASWWRSPSVGVSNTARTFAGELLIPEDLVPACRILHYGHEYELCLCPLRAVGYTPSMPTNTALVSVPVGIVTAFAQGPPPLSYIPPQYDVYGRGAG</sequence>
<dbReference type="OrthoDB" id="3261578at2759"/>
<organism evidence="1 2">
    <name type="scientific">Trametes coccinea (strain BRFM310)</name>
    <name type="common">Pycnoporus coccineus</name>
    <dbReference type="NCBI Taxonomy" id="1353009"/>
    <lineage>
        <taxon>Eukaryota</taxon>
        <taxon>Fungi</taxon>
        <taxon>Dikarya</taxon>
        <taxon>Basidiomycota</taxon>
        <taxon>Agaricomycotina</taxon>
        <taxon>Agaricomycetes</taxon>
        <taxon>Polyporales</taxon>
        <taxon>Polyporaceae</taxon>
        <taxon>Trametes</taxon>
    </lineage>
</organism>
<reference evidence="1 2" key="1">
    <citation type="journal article" date="2015" name="Biotechnol. Biofuels">
        <title>Enhanced degradation of softwood versus hardwood by the white-rot fungus Pycnoporus coccineus.</title>
        <authorList>
            <person name="Couturier M."/>
            <person name="Navarro D."/>
            <person name="Chevret D."/>
            <person name="Henrissat B."/>
            <person name="Piumi F."/>
            <person name="Ruiz-Duenas F.J."/>
            <person name="Martinez A.T."/>
            <person name="Grigoriev I.V."/>
            <person name="Riley R."/>
            <person name="Lipzen A."/>
            <person name="Berrin J.G."/>
            <person name="Master E.R."/>
            <person name="Rosso M.N."/>
        </authorList>
    </citation>
    <scope>NUCLEOTIDE SEQUENCE [LARGE SCALE GENOMIC DNA]</scope>
    <source>
        <strain evidence="1 2">BRFM310</strain>
    </source>
</reference>
<dbReference type="EMBL" id="KZ084090">
    <property type="protein sequence ID" value="OSD06522.1"/>
    <property type="molecule type" value="Genomic_DNA"/>
</dbReference>
<accession>A0A1Y2J2V5</accession>
<dbReference type="InterPro" id="IPR014752">
    <property type="entry name" value="Arrestin-like_C"/>
</dbReference>
<evidence type="ECO:0000313" key="2">
    <source>
        <dbReference type="Proteomes" id="UP000193067"/>
    </source>
</evidence>
<protein>
    <recommendedName>
        <fullName evidence="3">Arrestin-like N-terminal domain-containing protein</fullName>
    </recommendedName>
</protein>
<evidence type="ECO:0000313" key="1">
    <source>
        <dbReference type="EMBL" id="OSD06522.1"/>
    </source>
</evidence>